<evidence type="ECO:0000256" key="1">
    <source>
        <dbReference type="SAM" id="Phobius"/>
    </source>
</evidence>
<protein>
    <submittedName>
        <fullName evidence="2">Uncharacterized protein</fullName>
    </submittedName>
</protein>
<dbReference type="InterPro" id="IPR045884">
    <property type="entry name" value="At5g59350-like"/>
</dbReference>
<keyword evidence="1" id="KW-0812">Transmembrane</keyword>
<evidence type="ECO:0000313" key="2">
    <source>
        <dbReference type="EMBL" id="CAI9779808.1"/>
    </source>
</evidence>
<proteinExistence type="predicted"/>
<gene>
    <name evidence="2" type="ORF">FPE_LOCUS27238</name>
</gene>
<dbReference type="AlphaFoldDB" id="A0AAD2A1R1"/>
<name>A0AAD2A1R1_9LAMI</name>
<keyword evidence="1" id="KW-1133">Transmembrane helix</keyword>
<sequence length="222" mass="24305">MSSGGGGLSKLGTALTIIFVIALVALFTELFYVLWRRRVFRRQNPTVVQGGGDQLSQYSSDCSVSSAASSKELLYFFCIRPRETNSNTDSLNSNAPPQMDIDVLKLQGMYGPSRFLFTINEEEREDFELPPAEKDQNQSETVSLEDGFNLTEESQEEFVVVVAAAEEEVDHVRGIDVTPFSTPCGSPVYFTPSASPVHELVRARSIEEGSVSVIETTAFAGG</sequence>
<evidence type="ECO:0000313" key="3">
    <source>
        <dbReference type="Proteomes" id="UP000834106"/>
    </source>
</evidence>
<accession>A0AAD2A1R1</accession>
<organism evidence="2 3">
    <name type="scientific">Fraxinus pennsylvanica</name>
    <dbReference type="NCBI Taxonomy" id="56036"/>
    <lineage>
        <taxon>Eukaryota</taxon>
        <taxon>Viridiplantae</taxon>
        <taxon>Streptophyta</taxon>
        <taxon>Embryophyta</taxon>
        <taxon>Tracheophyta</taxon>
        <taxon>Spermatophyta</taxon>
        <taxon>Magnoliopsida</taxon>
        <taxon>eudicotyledons</taxon>
        <taxon>Gunneridae</taxon>
        <taxon>Pentapetalae</taxon>
        <taxon>asterids</taxon>
        <taxon>lamiids</taxon>
        <taxon>Lamiales</taxon>
        <taxon>Oleaceae</taxon>
        <taxon>Oleeae</taxon>
        <taxon>Fraxinus</taxon>
    </lineage>
</organism>
<dbReference type="PANTHER" id="PTHR34054">
    <property type="entry name" value="EXPRESSED PROTEIN"/>
    <property type="match status" value="1"/>
</dbReference>
<keyword evidence="1" id="KW-0472">Membrane</keyword>
<keyword evidence="3" id="KW-1185">Reference proteome</keyword>
<dbReference type="EMBL" id="OU503052">
    <property type="protein sequence ID" value="CAI9779808.1"/>
    <property type="molecule type" value="Genomic_DNA"/>
</dbReference>
<reference evidence="2" key="1">
    <citation type="submission" date="2023-05" db="EMBL/GenBank/DDBJ databases">
        <authorList>
            <person name="Huff M."/>
        </authorList>
    </citation>
    <scope>NUCLEOTIDE SEQUENCE</scope>
</reference>
<dbReference type="Proteomes" id="UP000834106">
    <property type="component" value="Chromosome 17"/>
</dbReference>
<feature type="transmembrane region" description="Helical" evidence="1">
    <location>
        <begin position="12"/>
        <end position="35"/>
    </location>
</feature>
<dbReference type="PANTHER" id="PTHR34054:SF4">
    <property type="entry name" value="PROTEIN, PUTATIVE-RELATED"/>
    <property type="match status" value="1"/>
</dbReference>